<dbReference type="EMBL" id="X60930">
    <property type="protein sequence ID" value="CAA43267.1"/>
    <property type="molecule type" value="mRNA"/>
</dbReference>
<organism evidence="1">
    <name type="scientific">Ipomoea batatas</name>
    <name type="common">Sweet potato</name>
    <name type="synonym">Convolvulus batatas</name>
    <dbReference type="NCBI Taxonomy" id="4120"/>
    <lineage>
        <taxon>Eukaryota</taxon>
        <taxon>Viridiplantae</taxon>
        <taxon>Streptophyta</taxon>
        <taxon>Embryophyta</taxon>
        <taxon>Tracheophyta</taxon>
        <taxon>Spermatophyta</taxon>
        <taxon>Magnoliopsida</taxon>
        <taxon>eudicotyledons</taxon>
        <taxon>Gunneridae</taxon>
        <taxon>Pentapetalae</taxon>
        <taxon>asterids</taxon>
        <taxon>lamiids</taxon>
        <taxon>Solanales</taxon>
        <taxon>Convolvulaceae</taxon>
        <taxon>Ipomoeeae</taxon>
        <taxon>Ipomoea</taxon>
    </lineage>
</organism>
<evidence type="ECO:0000313" key="1">
    <source>
        <dbReference type="EMBL" id="CAA43267.1"/>
    </source>
</evidence>
<dbReference type="PIR" id="S16389">
    <property type="entry name" value="S16389"/>
</dbReference>
<name>Q40088_IPOBA</name>
<accession>Q40088</accession>
<reference evidence="1" key="1">
    <citation type="submission" date="1991-08" db="EMBL/GenBank/DDBJ databases">
        <title>The Antisense Gene of Sporamin from Sweet Potato.</title>
        <authorList>
            <person name="Yeh K.W."/>
            <person name="Ho K.C."/>
            <person name="Lee P.D."/>
            <person name="Wu F.Y.H."/>
            <person name="Su J.C."/>
        </authorList>
    </citation>
    <scope>NUCLEOTIDE SEQUENCE</scope>
    <source>
        <strain evidence="1">Tainong 57</strain>
        <tissue evidence="1">Tuber</tissue>
    </source>
</reference>
<dbReference type="AlphaFoldDB" id="Q40088"/>
<proteinExistence type="evidence at transcript level"/>
<sequence length="236" mass="25900">MFILTRTTLSKWQRCIATMQPHNRRFSVLHYTSVGLMTKTQGRIGESQTRGPQHGVMESANIVAFVGAELTVSEFVEVKVGIHQLNLELVAIVGHKLAGFQEILPGRAVVLDSPVHVVHAELVGGDVEPESLVRRRHDHGGFRVGRRAIAVVMGSPLSKSLGDTMTSLAHLDIMSSGRVLALPRRLPIWRRHVVVPAGSVVAVDVQYWSFRGGGVRVWFGRRMGLNLGIGRDLGII</sequence>
<protein>
    <submittedName>
        <fullName evidence="1">Sporamin</fullName>
    </submittedName>
</protein>